<dbReference type="EMBL" id="CP092109">
    <property type="protein sequence ID" value="UWZ80748.1"/>
    <property type="molecule type" value="Genomic_DNA"/>
</dbReference>
<reference evidence="3" key="1">
    <citation type="journal article" date="2022" name="Environ. Microbiol.">
        <title>Geoalkalibacter halelectricus SAP #1 sp. nov. possessing extracellular electron transfer and mineral#reducing capabilities from a haloalkaline environment.</title>
        <authorList>
            <person name="Yadav S."/>
            <person name="Singh R."/>
            <person name="Sundharam S.S."/>
            <person name="Chaudhary S."/>
            <person name="Krishnamurthi S."/>
            <person name="Patil S.A."/>
        </authorList>
    </citation>
    <scope>NUCLEOTIDE SEQUENCE</scope>
    <source>
        <strain evidence="3">SAP-1</strain>
    </source>
</reference>
<keyword evidence="1" id="KW-0472">Membrane</keyword>
<feature type="chain" id="PRO_5047115617" description="Nickel transport protein" evidence="2">
    <location>
        <begin position="28"/>
        <end position="113"/>
    </location>
</feature>
<keyword evidence="4" id="KW-1185">Reference proteome</keyword>
<evidence type="ECO:0000313" key="4">
    <source>
        <dbReference type="Proteomes" id="UP001060414"/>
    </source>
</evidence>
<dbReference type="Proteomes" id="UP001060414">
    <property type="component" value="Chromosome"/>
</dbReference>
<organism evidence="3 4">
    <name type="scientific">Geoalkalibacter halelectricus</name>
    <dbReference type="NCBI Taxonomy" id="2847045"/>
    <lineage>
        <taxon>Bacteria</taxon>
        <taxon>Pseudomonadati</taxon>
        <taxon>Thermodesulfobacteriota</taxon>
        <taxon>Desulfuromonadia</taxon>
        <taxon>Desulfuromonadales</taxon>
        <taxon>Geoalkalibacteraceae</taxon>
        <taxon>Geoalkalibacter</taxon>
    </lineage>
</organism>
<protein>
    <recommendedName>
        <fullName evidence="5">Nickel transport protein</fullName>
    </recommendedName>
</protein>
<sequence>MAHCLHLLTLALCLGFLLAGFAPNAGAASPPHQEATHGLAAEEICGETLALLQQHQQELGRELRRVHREIAALRHDLEQPGLKEIFSGIGYILGLCGVAFFFLGRRQNPGKGN</sequence>
<evidence type="ECO:0008006" key="5">
    <source>
        <dbReference type="Google" id="ProtNLM"/>
    </source>
</evidence>
<name>A0ABY5ZNV6_9BACT</name>
<keyword evidence="2" id="KW-0732">Signal</keyword>
<gene>
    <name evidence="3" type="ORF">L9S41_04935</name>
</gene>
<keyword evidence="1" id="KW-1133">Transmembrane helix</keyword>
<accession>A0ABY5ZNV6</accession>
<evidence type="ECO:0000256" key="2">
    <source>
        <dbReference type="SAM" id="SignalP"/>
    </source>
</evidence>
<dbReference type="RefSeq" id="WP_260749112.1">
    <property type="nucleotide sequence ID" value="NZ_CP092109.1"/>
</dbReference>
<feature type="transmembrane region" description="Helical" evidence="1">
    <location>
        <begin position="85"/>
        <end position="103"/>
    </location>
</feature>
<proteinExistence type="predicted"/>
<evidence type="ECO:0000313" key="3">
    <source>
        <dbReference type="EMBL" id="UWZ80748.1"/>
    </source>
</evidence>
<evidence type="ECO:0000256" key="1">
    <source>
        <dbReference type="SAM" id="Phobius"/>
    </source>
</evidence>
<keyword evidence="1" id="KW-0812">Transmembrane</keyword>
<feature type="signal peptide" evidence="2">
    <location>
        <begin position="1"/>
        <end position="27"/>
    </location>
</feature>